<dbReference type="GO" id="GO:0016757">
    <property type="term" value="F:glycosyltransferase activity"/>
    <property type="evidence" value="ECO:0007669"/>
    <property type="project" value="InterPro"/>
</dbReference>
<dbReference type="AlphaFoldDB" id="A0A7I8VTV4"/>
<feature type="domain" description="Glycosyltransferase 61 catalytic" evidence="1">
    <location>
        <begin position="219"/>
        <end position="303"/>
    </location>
</feature>
<dbReference type="InterPro" id="IPR049625">
    <property type="entry name" value="Glyco_transf_61_cat"/>
</dbReference>
<organism evidence="2 3">
    <name type="scientific">Dimorphilus gyrociliatus</name>
    <dbReference type="NCBI Taxonomy" id="2664684"/>
    <lineage>
        <taxon>Eukaryota</taxon>
        <taxon>Metazoa</taxon>
        <taxon>Spiralia</taxon>
        <taxon>Lophotrochozoa</taxon>
        <taxon>Annelida</taxon>
        <taxon>Polychaeta</taxon>
        <taxon>Polychaeta incertae sedis</taxon>
        <taxon>Dinophilidae</taxon>
        <taxon>Dimorphilus</taxon>
    </lineage>
</organism>
<dbReference type="Pfam" id="PF04577">
    <property type="entry name" value="Glyco_transf_61"/>
    <property type="match status" value="1"/>
</dbReference>
<dbReference type="OrthoDB" id="529273at2759"/>
<evidence type="ECO:0000259" key="1">
    <source>
        <dbReference type="Pfam" id="PF04577"/>
    </source>
</evidence>
<reference evidence="2 3" key="1">
    <citation type="submission" date="2020-08" db="EMBL/GenBank/DDBJ databases">
        <authorList>
            <person name="Hejnol A."/>
        </authorList>
    </citation>
    <scope>NUCLEOTIDE SEQUENCE [LARGE SCALE GENOMIC DNA]</scope>
</reference>
<dbReference type="EMBL" id="CAJFCJ010000009">
    <property type="protein sequence ID" value="CAD5118851.1"/>
    <property type="molecule type" value="Genomic_DNA"/>
</dbReference>
<evidence type="ECO:0000313" key="2">
    <source>
        <dbReference type="EMBL" id="CAD5118851.1"/>
    </source>
</evidence>
<comment type="caution">
    <text evidence="2">The sequence shown here is derived from an EMBL/GenBank/DDBJ whole genome shotgun (WGS) entry which is preliminary data.</text>
</comment>
<protein>
    <submittedName>
        <fullName evidence="2">DgyrCDS7529</fullName>
    </submittedName>
</protein>
<name>A0A7I8VTV4_9ANNE</name>
<proteinExistence type="predicted"/>
<accession>A0A7I8VTV4</accession>
<evidence type="ECO:0000313" key="3">
    <source>
        <dbReference type="Proteomes" id="UP000549394"/>
    </source>
</evidence>
<gene>
    <name evidence="2" type="ORF">DGYR_LOCUS7166</name>
</gene>
<dbReference type="Proteomes" id="UP000549394">
    <property type="component" value="Unassembled WGS sequence"/>
</dbReference>
<keyword evidence="3" id="KW-1185">Reference proteome</keyword>
<sequence>MKRYAKKWCRRFPLFGAIFCIVCLFSLAIKLNFDIINHNDRSTLDAAADTKRVRIAYIAHRPIKTGSFLKKIDRIINYPSFVIHKPKFIDQKDEAAFLSSDLNIEALKDVSGSRLQGRIIFQKNASIHESFDCGWKTNLKDFEAYDVLKETSAYLVLFRPRNRIVQQILRKLNLSERIVYYDRAFYKVNYHINTCLTPPLHPILWQKARKKLIGSNYLNIPLENSCVTFIYSSGGELKRKIVNYQVIEAFLRERYQNVYSLSSDDLETLEKSLEILPKSRIIIGIHGSSMHSIQMATANATVIEYMPTTHDGAVIPRNVAHTIIWQTADMLQQSYWRLHEMPLNSYGDIRINVFKLQRTLEIVDAKYPPD</sequence>